<dbReference type="InterPro" id="IPR035903">
    <property type="entry name" value="HesB-like_dom_sf"/>
</dbReference>
<dbReference type="SUPFAM" id="SSF54236">
    <property type="entry name" value="Ubiquitin-like"/>
    <property type="match status" value="1"/>
</dbReference>
<keyword evidence="6" id="KW-0325">Glycoprotein</keyword>
<evidence type="ECO:0000256" key="4">
    <source>
        <dbReference type="ARBA" id="ARBA00022989"/>
    </source>
</evidence>
<dbReference type="GO" id="GO:0051536">
    <property type="term" value="F:iron-sulfur cluster binding"/>
    <property type="evidence" value="ECO:0007669"/>
    <property type="project" value="InterPro"/>
</dbReference>
<feature type="compositionally biased region" description="Basic residues" evidence="12">
    <location>
        <begin position="128"/>
        <end position="138"/>
    </location>
</feature>
<dbReference type="InterPro" id="IPR000626">
    <property type="entry name" value="Ubiquitin-like_dom"/>
</dbReference>
<dbReference type="Gene3D" id="2.60.300.12">
    <property type="entry name" value="HesB-like domain"/>
    <property type="match status" value="1"/>
</dbReference>
<feature type="transmembrane region" description="Helical" evidence="13">
    <location>
        <begin position="513"/>
        <end position="531"/>
    </location>
</feature>
<dbReference type="STRING" id="1036612.A0A1L9TYD7"/>
<evidence type="ECO:0000256" key="6">
    <source>
        <dbReference type="ARBA" id="ARBA00023180"/>
    </source>
</evidence>
<protein>
    <recommendedName>
        <fullName evidence="10">DSC E3 ubiquitin ligase complex subunit C</fullName>
    </recommendedName>
    <alternativeName>
        <fullName evidence="11">Defective for SREBP cleavage protein C</fullName>
    </alternativeName>
</protein>
<comment type="function">
    <text evidence="7">Component of the DSC E3 ubiquitin ligase complex which is required for the srbA transcriptional activator proteolytic cleavage to release the soluble transcription factor from the membrane in low oxygen or sterol conditions. Required for growth during hypoxia and triazole drug susceptibility, as well as for virulence in a murine model of invasive pulmonary aspergillosis (IPA).</text>
</comment>
<dbReference type="GeneID" id="63759738"/>
<evidence type="ECO:0000256" key="10">
    <source>
        <dbReference type="ARBA" id="ARBA00071073"/>
    </source>
</evidence>
<evidence type="ECO:0000256" key="3">
    <source>
        <dbReference type="ARBA" id="ARBA00022692"/>
    </source>
</evidence>
<dbReference type="InterPro" id="IPR025390">
    <property type="entry name" value="Dsc3_C"/>
</dbReference>
<dbReference type="Proteomes" id="UP000184356">
    <property type="component" value="Unassembled WGS sequence"/>
</dbReference>
<dbReference type="PANTHER" id="PTHR28049">
    <property type="entry name" value="TRANSMEMBRANE PROTEIN YOR223W"/>
    <property type="match status" value="1"/>
</dbReference>
<dbReference type="PANTHER" id="PTHR28049:SF1">
    <property type="entry name" value="DSC E3 UBIQUITIN LIGASE COMPLEX SUBUNIT 3"/>
    <property type="match status" value="1"/>
</dbReference>
<comment type="pathway">
    <text evidence="2">Protein modification; protein ubiquitination.</text>
</comment>
<dbReference type="OrthoDB" id="2556122at2759"/>
<dbReference type="Gene3D" id="3.10.20.90">
    <property type="entry name" value="Phosphatidylinositol 3-kinase Catalytic Subunit, Chain A, domain 1"/>
    <property type="match status" value="1"/>
</dbReference>
<feature type="region of interest" description="Disordered" evidence="12">
    <location>
        <begin position="311"/>
        <end position="358"/>
    </location>
</feature>
<dbReference type="InterPro" id="IPR000361">
    <property type="entry name" value="ATAP_core_dom"/>
</dbReference>
<proteinExistence type="inferred from homology"/>
<organism evidence="15 16">
    <name type="scientific">Aspergillus sydowii CBS 593.65</name>
    <dbReference type="NCBI Taxonomy" id="1036612"/>
    <lineage>
        <taxon>Eukaryota</taxon>
        <taxon>Fungi</taxon>
        <taxon>Dikarya</taxon>
        <taxon>Ascomycota</taxon>
        <taxon>Pezizomycotina</taxon>
        <taxon>Eurotiomycetes</taxon>
        <taxon>Eurotiomycetidae</taxon>
        <taxon>Eurotiales</taxon>
        <taxon>Aspergillaceae</taxon>
        <taxon>Aspergillus</taxon>
        <taxon>Aspergillus subgen. Nidulantes</taxon>
    </lineage>
</organism>
<feature type="compositionally biased region" description="Basic and acidic residues" evidence="12">
    <location>
        <begin position="403"/>
        <end position="416"/>
    </location>
</feature>
<dbReference type="GO" id="GO:0005789">
    <property type="term" value="C:endoplasmic reticulum membrane"/>
    <property type="evidence" value="ECO:0007669"/>
    <property type="project" value="UniProtKB-SubCell"/>
</dbReference>
<comment type="similarity">
    <text evidence="8">Belongs to the dsc3 family.</text>
</comment>
<evidence type="ECO:0000256" key="9">
    <source>
        <dbReference type="ARBA" id="ARBA00063126"/>
    </source>
</evidence>
<name>A0A1L9TYD7_9EURO</name>
<reference evidence="16" key="1">
    <citation type="journal article" date="2017" name="Genome Biol.">
        <title>Comparative genomics reveals high biological diversity and specific adaptations in the industrially and medically important fungal genus Aspergillus.</title>
        <authorList>
            <person name="de Vries R.P."/>
            <person name="Riley R."/>
            <person name="Wiebenga A."/>
            <person name="Aguilar-Osorio G."/>
            <person name="Amillis S."/>
            <person name="Uchima C.A."/>
            <person name="Anderluh G."/>
            <person name="Asadollahi M."/>
            <person name="Askin M."/>
            <person name="Barry K."/>
            <person name="Battaglia E."/>
            <person name="Bayram O."/>
            <person name="Benocci T."/>
            <person name="Braus-Stromeyer S.A."/>
            <person name="Caldana C."/>
            <person name="Canovas D."/>
            <person name="Cerqueira G.C."/>
            <person name="Chen F."/>
            <person name="Chen W."/>
            <person name="Choi C."/>
            <person name="Clum A."/>
            <person name="Dos Santos R.A."/>
            <person name="Damasio A.R."/>
            <person name="Diallinas G."/>
            <person name="Emri T."/>
            <person name="Fekete E."/>
            <person name="Flipphi M."/>
            <person name="Freyberg S."/>
            <person name="Gallo A."/>
            <person name="Gournas C."/>
            <person name="Habgood R."/>
            <person name="Hainaut M."/>
            <person name="Harispe M.L."/>
            <person name="Henrissat B."/>
            <person name="Hilden K.S."/>
            <person name="Hope R."/>
            <person name="Hossain A."/>
            <person name="Karabika E."/>
            <person name="Karaffa L."/>
            <person name="Karanyi Z."/>
            <person name="Krasevec N."/>
            <person name="Kuo A."/>
            <person name="Kusch H."/>
            <person name="LaButti K."/>
            <person name="Lagendijk E.L."/>
            <person name="Lapidus A."/>
            <person name="Levasseur A."/>
            <person name="Lindquist E."/>
            <person name="Lipzen A."/>
            <person name="Logrieco A.F."/>
            <person name="MacCabe A."/>
            <person name="Maekelae M.R."/>
            <person name="Malavazi I."/>
            <person name="Melin P."/>
            <person name="Meyer V."/>
            <person name="Mielnichuk N."/>
            <person name="Miskei M."/>
            <person name="Molnar A.P."/>
            <person name="Mule G."/>
            <person name="Ngan C.Y."/>
            <person name="Orejas M."/>
            <person name="Orosz E."/>
            <person name="Ouedraogo J.P."/>
            <person name="Overkamp K.M."/>
            <person name="Park H.-S."/>
            <person name="Perrone G."/>
            <person name="Piumi F."/>
            <person name="Punt P.J."/>
            <person name="Ram A.F."/>
            <person name="Ramon A."/>
            <person name="Rauscher S."/>
            <person name="Record E."/>
            <person name="Riano-Pachon D.M."/>
            <person name="Robert V."/>
            <person name="Roehrig J."/>
            <person name="Ruller R."/>
            <person name="Salamov A."/>
            <person name="Salih N.S."/>
            <person name="Samson R.A."/>
            <person name="Sandor E."/>
            <person name="Sanguinetti M."/>
            <person name="Schuetze T."/>
            <person name="Sepcic K."/>
            <person name="Shelest E."/>
            <person name="Sherlock G."/>
            <person name="Sophianopoulou V."/>
            <person name="Squina F.M."/>
            <person name="Sun H."/>
            <person name="Susca A."/>
            <person name="Todd R.B."/>
            <person name="Tsang A."/>
            <person name="Unkles S.E."/>
            <person name="van de Wiele N."/>
            <person name="van Rossen-Uffink D."/>
            <person name="Oliveira J.V."/>
            <person name="Vesth T.C."/>
            <person name="Visser J."/>
            <person name="Yu J.-H."/>
            <person name="Zhou M."/>
            <person name="Andersen M.R."/>
            <person name="Archer D.B."/>
            <person name="Baker S.E."/>
            <person name="Benoit I."/>
            <person name="Brakhage A.A."/>
            <person name="Braus G.H."/>
            <person name="Fischer R."/>
            <person name="Frisvad J.C."/>
            <person name="Goldman G.H."/>
            <person name="Houbraken J."/>
            <person name="Oakley B."/>
            <person name="Pocsi I."/>
            <person name="Scazzocchio C."/>
            <person name="Seiboth B."/>
            <person name="vanKuyk P.A."/>
            <person name="Wortman J."/>
            <person name="Dyer P.S."/>
            <person name="Grigoriev I.V."/>
        </authorList>
    </citation>
    <scope>NUCLEOTIDE SEQUENCE [LARGE SCALE GENOMIC DNA]</scope>
    <source>
        <strain evidence="16">CBS 593.65</strain>
    </source>
</reference>
<evidence type="ECO:0000313" key="16">
    <source>
        <dbReference type="Proteomes" id="UP000184356"/>
    </source>
</evidence>
<dbReference type="SUPFAM" id="SSF89360">
    <property type="entry name" value="HesB-like domain"/>
    <property type="match status" value="1"/>
</dbReference>
<dbReference type="Pfam" id="PF13373">
    <property type="entry name" value="Dsc3_C"/>
    <property type="match status" value="1"/>
</dbReference>
<dbReference type="NCBIfam" id="TIGR00049">
    <property type="entry name" value="iron-sulfur cluster assembly accessory protein"/>
    <property type="match status" value="1"/>
</dbReference>
<evidence type="ECO:0000256" key="13">
    <source>
        <dbReference type="SAM" id="Phobius"/>
    </source>
</evidence>
<evidence type="ECO:0000256" key="2">
    <source>
        <dbReference type="ARBA" id="ARBA00004906"/>
    </source>
</evidence>
<keyword evidence="4 13" id="KW-1133">Transmembrane helix</keyword>
<gene>
    <name evidence="15" type="ORF">ASPSYDRAFT_192754</name>
</gene>
<feature type="compositionally biased region" description="Basic and acidic residues" evidence="12">
    <location>
        <begin position="347"/>
        <end position="358"/>
    </location>
</feature>
<feature type="transmembrane region" description="Helical" evidence="13">
    <location>
        <begin position="543"/>
        <end position="562"/>
    </location>
</feature>
<dbReference type="GO" id="GO:0044695">
    <property type="term" value="C:Dsc E3 ubiquitin ligase complex"/>
    <property type="evidence" value="ECO:0007669"/>
    <property type="project" value="InterPro"/>
</dbReference>
<accession>A0A1L9TYD7</accession>
<evidence type="ECO:0000256" key="11">
    <source>
        <dbReference type="ARBA" id="ARBA00077883"/>
    </source>
</evidence>
<comment type="subcellular location">
    <subcellularLocation>
        <location evidence="1">Endoplasmic reticulum membrane</location>
        <topology evidence="1">Multi-pass membrane protein</topology>
    </subcellularLocation>
</comment>
<feature type="compositionally biased region" description="Polar residues" evidence="12">
    <location>
        <begin position="334"/>
        <end position="345"/>
    </location>
</feature>
<dbReference type="CDD" id="cd17039">
    <property type="entry name" value="Ubl_ubiquitin_like"/>
    <property type="match status" value="1"/>
</dbReference>
<dbReference type="VEuPathDB" id="FungiDB:ASPSYDRAFT_192754"/>
<dbReference type="GO" id="GO:0016226">
    <property type="term" value="P:iron-sulfur cluster assembly"/>
    <property type="evidence" value="ECO:0007669"/>
    <property type="project" value="InterPro"/>
</dbReference>
<sequence length="563" mass="61622">MSLCRPTMNSPVTSSAFLRCVKQPSSIRMAPKYRLFSSYGNTYQSSKRDMQTATAYRPHTLPSTFPIPPSPGPKDSSVAADFPSPRETAKPRQETQNTEQKTDATKGEAQKSKPVESTPATSKAPEKPRRKLRPRKAAMKVTPIAIEQLKSMLSQPDPKFIRVGVKNRGCSGLSYHLEYVEKPGTFDEVVEQDGVKVLIDSKALFSIIGSEMDWQEDKLSARFVFRNPNINMATPPNVLSPAPPALEEETLFLTVRFSASIPDLRLDIDYPGTTTAAGLKQAIRTRLPTSLSTHRLRLIYAGRGLEDTTPLAVSLKLPPPPTRFTKPALHPDNDSNPENTDQKSTTMKRDKGKTPVREQPRLYVHCSIGDITLSAADLAAEAAAVSTLQKDHRDLQEPDNEGITEKLGPDQQRHDQSSSTVPVPRGFDRLVSAGFTAAEVTALRSQFMAILSVSRTPDTMPSGAELRELEDRWLDEGSSSMATGGAIAGGEGVAFGDDDGGFGTNSRGAIDDMLWGAVMGFFWPVGCAMWLRREEGVWSWRKGLAVFVGVVVNIAFGAMRIMN</sequence>
<dbReference type="InterPro" id="IPR045226">
    <property type="entry name" value="Dsc3"/>
</dbReference>
<dbReference type="EMBL" id="KV878582">
    <property type="protein sequence ID" value="OJJ64405.1"/>
    <property type="molecule type" value="Genomic_DNA"/>
</dbReference>
<comment type="subunit">
    <text evidence="9">Component of the DSC E3 ubiquitin ligase complex composed of dscA, dscB, dscC and dscD.</text>
</comment>
<feature type="region of interest" description="Disordered" evidence="12">
    <location>
        <begin position="389"/>
        <end position="425"/>
    </location>
</feature>
<feature type="domain" description="Ubiquitin-like" evidence="14">
    <location>
        <begin position="251"/>
        <end position="312"/>
    </location>
</feature>
<dbReference type="Pfam" id="PF01521">
    <property type="entry name" value="Fe-S_biosyn"/>
    <property type="match status" value="1"/>
</dbReference>
<evidence type="ECO:0000256" key="7">
    <source>
        <dbReference type="ARBA" id="ARBA00060215"/>
    </source>
</evidence>
<evidence type="ECO:0000256" key="12">
    <source>
        <dbReference type="SAM" id="MobiDB-lite"/>
    </source>
</evidence>
<evidence type="ECO:0000256" key="8">
    <source>
        <dbReference type="ARBA" id="ARBA00060776"/>
    </source>
</evidence>
<dbReference type="InterPro" id="IPR029071">
    <property type="entry name" value="Ubiquitin-like_domsf"/>
</dbReference>
<dbReference type="PROSITE" id="PS50053">
    <property type="entry name" value="UBIQUITIN_2"/>
    <property type="match status" value="1"/>
</dbReference>
<keyword evidence="3 13" id="KW-0812">Transmembrane</keyword>
<feature type="compositionally biased region" description="Basic and acidic residues" evidence="12">
    <location>
        <begin position="100"/>
        <end position="114"/>
    </location>
</feature>
<feature type="region of interest" description="Disordered" evidence="12">
    <location>
        <begin position="58"/>
        <end position="138"/>
    </location>
</feature>
<evidence type="ECO:0000256" key="5">
    <source>
        <dbReference type="ARBA" id="ARBA00023136"/>
    </source>
</evidence>
<dbReference type="AlphaFoldDB" id="A0A1L9TYD7"/>
<dbReference type="InterPro" id="IPR016092">
    <property type="entry name" value="ATAP"/>
</dbReference>
<evidence type="ECO:0000256" key="1">
    <source>
        <dbReference type="ARBA" id="ARBA00004477"/>
    </source>
</evidence>
<dbReference type="Pfam" id="PF10302">
    <property type="entry name" value="Dsc3_N"/>
    <property type="match status" value="1"/>
</dbReference>
<keyword evidence="16" id="KW-1185">Reference proteome</keyword>
<dbReference type="InterPro" id="IPR019413">
    <property type="entry name" value="Dsc3_ub-like_dom"/>
</dbReference>
<dbReference type="RefSeq" id="XP_040708211.1">
    <property type="nucleotide sequence ID" value="XM_040843665.1"/>
</dbReference>
<keyword evidence="5 13" id="KW-0472">Membrane</keyword>
<evidence type="ECO:0000259" key="14">
    <source>
        <dbReference type="PROSITE" id="PS50053"/>
    </source>
</evidence>
<evidence type="ECO:0000313" key="15">
    <source>
        <dbReference type="EMBL" id="OJJ64405.1"/>
    </source>
</evidence>
<dbReference type="FunFam" id="3.10.20.90:FF:000406">
    <property type="entry name" value="Putative conserved membrane protein"/>
    <property type="match status" value="1"/>
</dbReference>